<dbReference type="RefSeq" id="WP_250201880.1">
    <property type="nucleotide sequence ID" value="NZ_CP097649.1"/>
</dbReference>
<name>A0ABY4SMK6_9CAUL</name>
<dbReference type="Proteomes" id="UP001055429">
    <property type="component" value="Chromosome"/>
</dbReference>
<organism evidence="2 3">
    <name type="scientific">Brevundimonas albigilva</name>
    <dbReference type="NCBI Taxonomy" id="1312364"/>
    <lineage>
        <taxon>Bacteria</taxon>
        <taxon>Pseudomonadati</taxon>
        <taxon>Pseudomonadota</taxon>
        <taxon>Alphaproteobacteria</taxon>
        <taxon>Caulobacterales</taxon>
        <taxon>Caulobacteraceae</taxon>
        <taxon>Brevundimonas</taxon>
    </lineage>
</organism>
<sequence length="419" mass="45559">MLTRRSLGLSMAATAALAASSARSQERLTAEEQFRIEGRYLPQYLELKAQAAAGDESAMALAPQFAAFLGDEETAIGSQERERPADLALPDLIRAESRNALDVIVDAAADRQVVILNEAHNISGHRGFAACVMRALRPLGFDTFAAETFTPRSPAFRSGVWTYREGAPFRQALGYYIADPVFAETVREAASLGYVFADYEQRDDQSAPADASGEARVVARETAQATNLIENVLKSRPDARIFVLCGYNHALEAEGWGGLWFAGRLKAVTGIDPLTIDQSGNWPGTRPETDSPQVAAVLRRFAPTAPIVVWRDGKVFANRIYDGKTDLSVFHPRLPRVAGRPGWLAADPGRKPVEVAAPPFEGPTLLQALHIDEGPAIPADHLLLEPGQARATLMLRPGRYFLRLETTRGIEPAFGTLTV</sequence>
<keyword evidence="1" id="KW-0732">Signal</keyword>
<reference evidence="2" key="1">
    <citation type="submission" date="2022-05" db="EMBL/GenBank/DDBJ databases">
        <title>Brevundimonas albigilva TT17 genome sequence.</title>
        <authorList>
            <person name="Lee K."/>
            <person name="Son H."/>
        </authorList>
    </citation>
    <scope>NUCLEOTIDE SEQUENCE</scope>
    <source>
        <strain evidence="2">TT17</strain>
    </source>
</reference>
<gene>
    <name evidence="2" type="ORF">M8231_15310</name>
</gene>
<feature type="signal peptide" evidence="1">
    <location>
        <begin position="1"/>
        <end position="24"/>
    </location>
</feature>
<protein>
    <submittedName>
        <fullName evidence="2">Uncharacterized protein</fullName>
    </submittedName>
</protein>
<evidence type="ECO:0000256" key="1">
    <source>
        <dbReference type="SAM" id="SignalP"/>
    </source>
</evidence>
<proteinExistence type="predicted"/>
<feature type="chain" id="PRO_5047508633" evidence="1">
    <location>
        <begin position="25"/>
        <end position="419"/>
    </location>
</feature>
<dbReference type="EMBL" id="CP097649">
    <property type="protein sequence ID" value="URI15139.1"/>
    <property type="molecule type" value="Genomic_DNA"/>
</dbReference>
<accession>A0ABY4SMK6</accession>
<evidence type="ECO:0000313" key="2">
    <source>
        <dbReference type="EMBL" id="URI15139.1"/>
    </source>
</evidence>
<evidence type="ECO:0000313" key="3">
    <source>
        <dbReference type="Proteomes" id="UP001055429"/>
    </source>
</evidence>
<keyword evidence="3" id="KW-1185">Reference proteome</keyword>